<dbReference type="AlphaFoldDB" id="A0ABD5AL78"/>
<name>A0ABD5AL78_ACICA</name>
<organism evidence="1 2">
    <name type="scientific">Acinetobacter calcoaceticus</name>
    <dbReference type="NCBI Taxonomy" id="471"/>
    <lineage>
        <taxon>Bacteria</taxon>
        <taxon>Pseudomonadati</taxon>
        <taxon>Pseudomonadota</taxon>
        <taxon>Gammaproteobacteria</taxon>
        <taxon>Moraxellales</taxon>
        <taxon>Moraxellaceae</taxon>
        <taxon>Acinetobacter</taxon>
        <taxon>Acinetobacter calcoaceticus/baumannii complex</taxon>
    </lineage>
</organism>
<proteinExistence type="predicted"/>
<dbReference type="Proteomes" id="UP001240164">
    <property type="component" value="Unassembled WGS sequence"/>
</dbReference>
<reference evidence="1 2" key="1">
    <citation type="submission" date="2023-07" db="EMBL/GenBank/DDBJ databases">
        <title>Sorghum-associated microbial communities from plants grown in Nebraska, USA.</title>
        <authorList>
            <person name="Schachtman D."/>
        </authorList>
    </citation>
    <scope>NUCLEOTIDE SEQUENCE [LARGE SCALE GENOMIC DNA]</scope>
    <source>
        <strain evidence="1 2">CC146</strain>
    </source>
</reference>
<dbReference type="RefSeq" id="WP_307010997.1">
    <property type="nucleotide sequence ID" value="NZ_JAUSQP010000001.1"/>
</dbReference>
<dbReference type="EMBL" id="JAUSQP010000001">
    <property type="protein sequence ID" value="MDP9803329.1"/>
    <property type="molecule type" value="Genomic_DNA"/>
</dbReference>
<dbReference type="InterPro" id="IPR025332">
    <property type="entry name" value="DUF4238"/>
</dbReference>
<sequence length="366" mass="43750">MPSFKNQHFVPQCYLRSFSLQKDTKTKSISLFNLRSHRLFENAPIKNQCSKDYFYGKDLKIEKALHEYEGSYSNLLQTIQQNPTYQLTEKDKKCLINFWFVQYIRTEYYIKESLLSFQKFVENNEIQEHIDNNILNQYETTKMIMKNMHIGFHLLDDLTCILIKNYTEVPFITSDNPAILTNRYYFKKDLLKYFSFGLNSMGTLLILPISPNYCFLAYDKKVYSIPHHKNILKIKKDKDIEIINQFQIINCNYNIYLSSTSSFENYYKKYLKLRSQSRYKLTYSILDESTYKYKKFKVIPSSELKNYKYSETLTHISTNHPEPDVWPSFLQWNTLGYGFSSNSGQGHVREKFKEILDPKYIYKVKI</sequence>
<evidence type="ECO:0008006" key="3">
    <source>
        <dbReference type="Google" id="ProtNLM"/>
    </source>
</evidence>
<dbReference type="Pfam" id="PF14022">
    <property type="entry name" value="DUF4238"/>
    <property type="match status" value="1"/>
</dbReference>
<evidence type="ECO:0000313" key="2">
    <source>
        <dbReference type="Proteomes" id="UP001240164"/>
    </source>
</evidence>
<protein>
    <recommendedName>
        <fullName evidence="3">DUF4238 domain-containing protein</fullName>
    </recommendedName>
</protein>
<evidence type="ECO:0000313" key="1">
    <source>
        <dbReference type="EMBL" id="MDP9803329.1"/>
    </source>
</evidence>
<comment type="caution">
    <text evidence="1">The sequence shown here is derived from an EMBL/GenBank/DDBJ whole genome shotgun (WGS) entry which is preliminary data.</text>
</comment>
<gene>
    <name evidence="1" type="ORF">J2771_001583</name>
</gene>
<accession>A0ABD5AL78</accession>